<evidence type="ECO:0000313" key="1">
    <source>
        <dbReference type="EMBL" id="KAI4802402.1"/>
    </source>
</evidence>
<proteinExistence type="predicted"/>
<dbReference type="Proteomes" id="UP001057452">
    <property type="component" value="Chromosome 24"/>
</dbReference>
<sequence>EHEQIQKRTFTNWMNAQLSKRCPPSFVSDLFSDLRDGSQLLDLLEVMSGQPMKRQRGRGVFQQRANIDTALNFLKKKSIKLVNINIPDIIDGRPSIILGLIWTIILHCHIEELASTLSYSSCHSSLDSLCSLDSRSSSPAPPLPAGRMSPLHKRFRISAKKALLMWVRDQCQKVGCSVSVKNFKSSWRSGEVFLAILCSLRPQLADLSLVQSRSNQENLEESFHLAERELHIPRLLDPEDVDVPDPDEKSIMTYVAQFLQYSNDMPAPDDHLQLFPVVQPFSLSPVNLPAQFTPAVAVSPLRQVSPSERALEVTCWLQQTYDELSEARTATEKSSFAEKYQVFQNLFGSFTEQRRPVMTLLAAVRRCPELSQEQCALRTAWDRLEAELQRCKADLDSSLPPPLDSVVVWLQRAEEALTEEGGGVTDHAGAAKEARAQQDTQKILIKEMSYYVNIMDTYRNMDDSGNIAVPLENLYEIKRRLTNIRVTAKYQGIKLEYQESRHTVLDVLSRISAKVQIWKAAYISQEAVLQLLQDWHETVERQGLLLILMDSLQTLKEKANNYTSKAALGEDSQLVARQVKEAEHEVEQITQPVTAVRWTMERAVSAWEIYNKCLSSLQTWLAQKHSPAQCPAAGTKDMSEWTSCQAKLNEAGNFLIEVTESTTSRAMAEQLSKVNMQWAECMKRTMFEVSSEPSVGPPSLQTMHSLTQEASWLLRQPLEVASVPLKATRQKLQGLSKKMAEVDLSCLSPSTELQTSNTVNLQKTLPQVLAAAETSCAELQRAASGLEGRLAELDRWSSEVLISRGPQLENQVVSEGQDLLDLVARVQKTSPLQKLSTSDLQDRISEAVSHCQEIFGMFCSLGFLQHVETPRKTPGGPEAGLLVVARTKHVHQIGNVTLQNQDPGLASPGTPSFTPRPRMAGLRGWTKNQPANTHDKPTIVITQAEPVIQFFSKSNTQVSCPSQKDQPLPARIQTPVGPTSPVLSKHVTSPDPEEKESSSSSKGQTLKPRIRGQPNRAQSDTTSPQPLVMVRSEVHSKAQSMARSRLEKARSRLQGRIQQAIRLFGGREVSVSQAKKKQKALKILQPSILDEFLSAVECLGAFCTGPQLQDLMLLSDSVRKQWEDVRRDMAAFVPIVWCQIRDGHQSFSAVQCETQTNTLHVTTDQTDHDSVPQHQVVMDGAASDEVESLQELCETLTQGQSFCQATDRLQESDEAQETQSSDAVLTSDWGRQPRGTPLLRMSADTRQHSNRQKQSVDSQQRDLSPVCGSVTAQPQGETLHLRAQGVPAEREGQLRSCGLEKKLKSALGSKEQPLKARLLHFTESSQQTQAHIQAVVRGDTVETKQEAEWTVIPETAASQQEVISSEQEVLERYRKSCSAFQSQLQKNKPHLEDVIPDSVSCSTLQDPKKQRQTLKQEFELQYSQYSQFSHLMTKEDEGEVERNREQLTQQRRGQQMCLQSRMTSLENTADLMESADGHMVLLTENLQRIVRESVDISSFSLTDARLESDLKEMDDGLRSEMRKLSERVAEEERTSPSSLCQALHNSLHHRQQLRRRLEEVQAAARALKCFLATVREVEAEIPALQANQDSRRQEHESDRQQERLSWQAARQQRLQAARTQSDGVDSTLKAVGMTLTMDGANVTCRDVVTSLSRRVLEVENELKTGGKRDGKDGFLSVRMEKTQQLHPKEILQTTPGEDSAQQGGGQEHLTACKMEEEMRGAAEQQRLQEPSLPALQHRTRALTELESRLAGHLAELRHIREESSQSGVSDVSQAREAEELWEEATTAVTERFQSIRGDLSGKLQRAESTISEQASYMGRENLQRLHTKDTKSELIGLGDGIEEVRSVCRQLHTHLRQIPECTMIPFEDEADALMDRWLDISERTDSHLESLPRGLTLWDGVLQLGEEVERWTANKLAAFAECPSFQTEEDISALQNEIVTQEENMEHFHQRATEIQALLQSTEPPLELQVVETQMRKKTEQLQELVSEAEDVYRQMVAAKGQITVRMAECFSSLQNIQHSLLTLTGADVAAVLAKLKDLLFELQAQDEQAESVQEDLNVMASIASPVILQSLSADGVQLQERVRNTQQLFSEAEEQTVRNIQDLDRLQRESEHIRQWLEGAEEKAAKDEDLSVLQEEALQQRVRTEELNQLVSSLQSSNLQQCAVVEQSRRLLQQYHNFLQGSTEEQSSLSREDFQTPLKSTQPSDGDLRGTVDSPRGENLSTKSPGVCPRLEEVVCNEEQLGPSLQAVNHKLTSLQETMSACQAQKESSAALITDAPALESEHLAAQSVTDAQAHETQLGVTQKKVFTIVLDMEMPDFQPPDNQTMNSVSSAVEGEALPDTQTPAADMKQLTAADTAQSAGPGRCEREEGGNTGERRNLNNPRPKLSKCQEDDAKRGCCLKEVNGRYPASLEHTEGTQGQMEDSMEPERTAGGAPGESPESFKPKSTLQDVLSEIQSLVEKSNIINRDPHIDLNWYLKASPGEPEIRLARLDVHTMTEQLQEAEDYRCRVQEQVATMKSMRSAGMCDPEALKRVEGQWSAALLDASATVQVKAAQLDQVQQYHRQMRIARAFLEVVAAEKDKMALGSLGSSALQADRLNGLLQTMVKKRDIMEELLQLSRQFSVHLSDAESSGALSAQLGDVQEEWKLLEGSIQRALQHASSSTSQSSLVLQEAEQLKAKLEALGESSFQSHDNKSALEVVCLTTDLKLYNQLYVHLQYQADALVHFSLGQKEKDEIKRSLQELGSLLSVTKSKLGTSSTSSGDVSSAKISKQLQDLIIGAKQAENHISIGKKLALFPEEARIQIVEMKKFQTDIWFRRSKMQVEVEQIKETLSDKEKDESDQELKTIEDLYEAIADSLDHVLDTMKKSLQEREKLLSQLASMEAWLAQTHAERDSCTQVENVSKADIRKLESKLTSHTLATVEIESQLKDVEVMADSYGDIAVGLSPGESRYLANRMSGLRTELEGLLAHEKAACWELEELIHERTTSDEELSTIQASLKQISTDLDQQRFPLTQETLTTCAHLKHMLMEHQCQVQELQHCQEARRCSLLCTVGELQDRCKALSINAIEQDKYLHLRRQMEESRDIAEEQIQRAKDKTISVGERVRLCQTLLVELPLVKTQCQEAADQLEAVAPELYPSESDSEKQRIRSTVDTLVCWEHSVADDIENLEAKLLPGLRFSSELPALIELFLTTRDESQRAEPVTPDEKAIDIALRRNWIIWRNMESGVRVLGGLGRKEKVNLKSYTELYSLREAAMQECHLRMESLCQARESLKDYQWAAQGAIGFLHNAEATFLSAPGGFLDCTEEQRQTHQALEALEDGFQAHICHLVELVPQQPCLSRPKTEQLHIYILSQLLVGRAILEAQAQLRLESLQRCEIRQLSHRKCHEDIRQRLSGFGAKLSECAAEQVTSYDKCVAQQREAKLLMEGLRSLAGKIEELRAGCPMQGCGVGKDGELGALWRRWVSLRREVGLLMAHTEQKGEEWKDITTSMEQCCSSLAGLQADVPDSSSVNFTAEEPLELLAQAEMHQTGLEQEQQALASLEHRLEHALSLSSSQVPISPGPVGKTLVKIQENVRSLKERNLLVVAAAKAEEKERERVQEEIGEVAQHMLALLPSLEDCSNPSRQQELRQDLSSQKTKLQSITAGVQSRYAEIPADISRRLQEVQLSVQREEEKLMETSDPVRKLAREAAGLGSSLEKVNVLLEQKSPTVKEAQNVLKHAWDVLDAWHSRLMLLESKVQDLAEEDPDQTHLLFDQLTQPLQLYQNTVQRTEQRTAFLNKIPACLQEFEDILYSATCWLDEAQSWLSSPCSFTTARGLQNHANSLQLVLDDSERIRHTLQNFRPALEEISAVCDISAHEERVNHNDQQVHKMQCRILEPLDQLLQTAVVVEAIEAELKTMEKNVPKIQAILSSVDNSDITLTEHLQNRQVILANMRAMRRTLEEMETCKGELPLPRGAGGSLLVFSRARHLLQPLEELEHLTQQQVALLENRIKEEETCQDLGINTASDATEEMQQPYRFIQAVESLAARFSSEVEPSTHVAEAGLISVKPGLHIKDSGSQSVETESITMDSKTLSPLTVTAEPLLAAPDQRGPPGHETLVADTHGKSIRSEAAVEDTRLIPARPRTPFSTARASDESVEGEEEHLSLTTAPEQDLDTLNASTEQSEVSTSHSGVLDESKPAQESSEEPISSAAHEDMEQLRWSTLHTQISQQLTTLKKVKEEHQISSEDTVTHEKDSEREIISTSAVLQRTHESITVLRQIVSSPGVSEEVYEAARRVLLCLDALTDILLTPAEEDPQLRLLRQECVSTELATLSELLGNVESENKPLKEKPEALRCLSSLQDGLHTAQLLLTSSHQLIEHLGDTHQHQEPASNQLCILDEFELGQSEMFPSIQDAPSLEQCVLGRHLRESPGGEVKLQQASRSLLQGITRLLELGEECITGGQRSQVHNRSQLQALLCRDKKLLRVLRSQLAFVQHLFQREPGALRCQEDERVQLVVRATALQQQALEQEVASQRTTQEWTRWEDNCRRLGELLDDVDVFISSGEPEGDDERLAQQRQEACQQTQVQLEESRAVLGLILDQGKRLQTEPQFAASVCQAGGALELRWRSACRRTEQERRRCADIQDSWARFQTDFAAVSEWLLGAKKHQKTWSNLADTSDLSQECVHNHLIKLLDFSMEIEGVSVQRASAARRANQLLHLREADCPGLRAQLTQLEGSWSQLTSDLSKIQDRLQQRLLAAWPPVELLSDLEARLKKLQAQTDQERETVAKAEDAAQITKVLHHYRELKAGLLNGQLLLDSLCQSGPPVLGVDVRALRSERTMFAEKLGALRLQWLLLQRELESQMNEADQMHHTCADREKRLQRLHGCPTSLTLAREALLKWKAAVSQVKEVAAALQELNATRVHVEKGEDHPCDISFSDRTERVRQACADLKLQMEALQPAVQQSVEQWSRFESDLREVSLQTTRGRCALQHQPLFSLKQAEGHVDFLQQLQEKAGKGEELWATVDKSYQMLVRTLHPGTTQALDDQMRGEQQRVLVCGVQRQTLQLQWEEIRTHQQDTQTTLQSLEKLRDAADDLQSSVGDVLAASKPLIGRLEPLAARFIQSETRLLSRDVVLLSQAMSGKKKSLQDDLEQRELFRNRVEAIEKQTQNTQQKLKTSFTDPESVKQVLLELRDVFPLLVDVREMSVYLSLSDQERQRVHTLSRLWAESMTHASHRNSELQAACQRSQSLREKCKNLTSLQKKLEDESLSKETQRFSSLREMLTVHQTLEAETTIGHQLLQALLCDAVESMEKRRDRKEPHTGFAAEAEQHAISNDGRGDLCEAELATVRGSGGTAQAFIKEQLGEWRVYRRGSKLLWKLLRDVDPLLPPAGPAVCSLQQLRSCADDYQCVEDALALHSTVCAQTLEAGRRLCGTTTESECQALQDAWDRTSTLLEGRRVLVRTTLQKWCQCQERIMSITSDLDELNTTLADDETHIQETDFSLQRLTGGFREVATMKTDLTQYAAAGDSALLEQQLEQLHVQWEELCTKVSLRRQEIADRLNAWTIFNDKNKEFCDWLTQMENKVCHSGDLSIEEMVEKLKKDCMEEINLFSENKSHLKQLGEQLLSASDEAKQTQVHGSLQEVNQRWHNLFHNIEARVKKLKETLAAVQQLDKNMSNLRSWLCRIEADLSRPVTYSVCHHQEIQRRLAEEQELQRDIEQHTEGVASVLSLCDVLLRDEDAAGGNEAESDSLQETSRSLDQRWRAVCSMALDRRLRIEETWRLWRKFLDDYSRFEEWLKMAERTAANPDSADVLYAVAKEELKKFEGFQRQVHERLTHLELVNNQYRRLARENRTDRASQLKVMVHEGNQRWDTLQRRVAAILRRLRHFTGQREEFEGTRESMLVWLTELDLQLTNVEHFSESDVHHKIQQLNSFQKEITLNTERIDGLIVFGEGLIQKSCPQDAALIEEELEELHSYCQEVFSRLVRFHQRLSQPPIKEEPELSRSTFYLESSRELIGRPRLGRSQGSLPATPTHLLASPLERSGGRPRALSVSSMDALESPRWRSQEDADTQSLQLDSEAPPTLTSTPQKQGYLHLMSQCSGSIEDIKRVSLILDDEERPEELGLTGLTASDKQSGVIERWELIQAQSRSDLHADPQEPQNLSSDLDDITSWLDKVTPELERLQQCDPAASIEDMAARAKELKETQKAFTRYKSIMLSVNLRAPELQGAAAMNRGWSRACSSLQLWDSSLRGTLMRCQEFHERLHSLLLWLAHAESRRYAVDIRDPHTPVAALQQHRNTLAALQAELQARQAQQVELQALWAQLQPEEEEEESREAQEKLHVTGSKLKLLLRQVEQDLSTLPPQLGRESASEVQGQSSSADPKKGSSPKRERRDLSPPRSSFFYRVLRAAFPLHLLFLFLLLLPCIIPWSESEPGCTAANNFARSFYPMLKYTNGPPPT</sequence>
<organism evidence="1 2">
    <name type="scientific">Chaenocephalus aceratus</name>
    <name type="common">Blackfin icefish</name>
    <name type="synonym">Chaenichthys aceratus</name>
    <dbReference type="NCBI Taxonomy" id="36190"/>
    <lineage>
        <taxon>Eukaryota</taxon>
        <taxon>Metazoa</taxon>
        <taxon>Chordata</taxon>
        <taxon>Craniata</taxon>
        <taxon>Vertebrata</taxon>
        <taxon>Euteleostomi</taxon>
        <taxon>Actinopterygii</taxon>
        <taxon>Neopterygii</taxon>
        <taxon>Teleostei</taxon>
        <taxon>Neoteleostei</taxon>
        <taxon>Acanthomorphata</taxon>
        <taxon>Eupercaria</taxon>
        <taxon>Perciformes</taxon>
        <taxon>Notothenioidei</taxon>
        <taxon>Channichthyidae</taxon>
        <taxon>Chaenocephalus</taxon>
    </lineage>
</organism>
<protein>
    <submittedName>
        <fullName evidence="1">Uncharacterized protein</fullName>
    </submittedName>
</protein>
<name>A0ACB9VS97_CHAAC</name>
<evidence type="ECO:0000313" key="2">
    <source>
        <dbReference type="Proteomes" id="UP001057452"/>
    </source>
</evidence>
<reference evidence="1" key="1">
    <citation type="submission" date="2022-05" db="EMBL/GenBank/DDBJ databases">
        <title>Chromosome-level genome of Chaenocephalus aceratus.</title>
        <authorList>
            <person name="Park H."/>
        </authorList>
    </citation>
    <scope>NUCLEOTIDE SEQUENCE</scope>
    <source>
        <strain evidence="1">KU_202001</strain>
    </source>
</reference>
<feature type="non-terminal residue" evidence="1">
    <location>
        <position position="1"/>
    </location>
</feature>
<dbReference type="EMBL" id="CM043808">
    <property type="protein sequence ID" value="KAI4802402.1"/>
    <property type="molecule type" value="Genomic_DNA"/>
</dbReference>
<accession>A0ACB9VS97</accession>
<gene>
    <name evidence="1" type="ORF">KUCAC02_020243</name>
</gene>
<comment type="caution">
    <text evidence="1">The sequence shown here is derived from an EMBL/GenBank/DDBJ whole genome shotgun (WGS) entry which is preliminary data.</text>
</comment>
<keyword evidence="2" id="KW-1185">Reference proteome</keyword>